<feature type="chain" id="PRO_5017690879" description="Porin" evidence="1">
    <location>
        <begin position="24"/>
        <end position="373"/>
    </location>
</feature>
<comment type="caution">
    <text evidence="2">The sequence shown here is derived from an EMBL/GenBank/DDBJ whole genome shotgun (WGS) entry which is preliminary data.</text>
</comment>
<dbReference type="Proteomes" id="UP000256478">
    <property type="component" value="Unassembled WGS sequence"/>
</dbReference>
<proteinExistence type="predicted"/>
<gene>
    <name evidence="2" type="ORF">DXX93_17915</name>
</gene>
<dbReference type="AlphaFoldDB" id="A0A3E0TUK5"/>
<dbReference type="Pfam" id="PF19577">
    <property type="entry name" value="DcaP"/>
    <property type="match status" value="1"/>
</dbReference>
<keyword evidence="1" id="KW-0732">Signal</keyword>
<dbReference type="EMBL" id="QUOU01000001">
    <property type="protein sequence ID" value="REL28258.1"/>
    <property type="molecule type" value="Genomic_DNA"/>
</dbReference>
<evidence type="ECO:0008006" key="4">
    <source>
        <dbReference type="Google" id="ProtNLM"/>
    </source>
</evidence>
<organism evidence="2 3">
    <name type="scientific">Thalassotalea euphylliae</name>
    <dbReference type="NCBI Taxonomy" id="1655234"/>
    <lineage>
        <taxon>Bacteria</taxon>
        <taxon>Pseudomonadati</taxon>
        <taxon>Pseudomonadota</taxon>
        <taxon>Gammaproteobacteria</taxon>
        <taxon>Alteromonadales</taxon>
        <taxon>Colwelliaceae</taxon>
        <taxon>Thalassotalea</taxon>
    </lineage>
</organism>
<evidence type="ECO:0000313" key="2">
    <source>
        <dbReference type="EMBL" id="REL28258.1"/>
    </source>
</evidence>
<dbReference type="InterPro" id="IPR045748">
    <property type="entry name" value="DcaP"/>
</dbReference>
<protein>
    <recommendedName>
        <fullName evidence="4">Porin</fullName>
    </recommendedName>
</protein>
<dbReference type="OrthoDB" id="190887at2"/>
<evidence type="ECO:0000313" key="3">
    <source>
        <dbReference type="Proteomes" id="UP000256478"/>
    </source>
</evidence>
<dbReference type="SUPFAM" id="SSF56935">
    <property type="entry name" value="Porins"/>
    <property type="match status" value="1"/>
</dbReference>
<dbReference type="RefSeq" id="WP_116009305.1">
    <property type="nucleotide sequence ID" value="NZ_QUOU01000001.1"/>
</dbReference>
<evidence type="ECO:0000256" key="1">
    <source>
        <dbReference type="SAM" id="SignalP"/>
    </source>
</evidence>
<sequence length="373" mass="40885">MKAIKPLMCSLAMTSLGLSQVHAVELLTVNTNGTDTKVSLGGYAKVDVRHVEGDIAYQDYWIANYPAGRPIETSHTGFNVKESRVNLKVQHGEVTGFVEMDFYGGGGNEVVSNSSNPRLRHYFIKYKNWMVGQNWTTFMPLHALPETLDFGGPHVGEVFARQTQVRYTHGSWQFAIENPETNGDGDVGAAANGVGVTGQQADQDESTPDFVARYNHKADWGMLSAGALVRKIDQGGLDETGVAFNIAGKINTFGKDDIRFQVSAGEAGRYVAAGLTSDIVVDPSDDRQKVESTTAFTLAYRHFWSEGMRSTVFYGGAKTDELERERSHWGINLMTSVSANLDVGGEFGNYAIDDKGIEAIDSNYLQFSAIYKF</sequence>
<name>A0A3E0TUK5_9GAMM</name>
<accession>A0A3E0TUK5</accession>
<feature type="signal peptide" evidence="1">
    <location>
        <begin position="1"/>
        <end position="23"/>
    </location>
</feature>
<reference evidence="2 3" key="1">
    <citation type="submission" date="2018-08" db="EMBL/GenBank/DDBJ databases">
        <title>Thalassotalea euphylliae genome.</title>
        <authorList>
            <person name="Summers S."/>
            <person name="Rice S.A."/>
            <person name="Freckelton M.L."/>
            <person name="Nedved B.T."/>
            <person name="Hadfield M.G."/>
        </authorList>
    </citation>
    <scope>NUCLEOTIDE SEQUENCE [LARGE SCALE GENOMIC DNA]</scope>
    <source>
        <strain evidence="2 3">H1</strain>
    </source>
</reference>